<keyword evidence="1" id="KW-1133">Transmembrane helix</keyword>
<evidence type="ECO:0000313" key="2">
    <source>
        <dbReference type="EMBL" id="KXJ97597.1"/>
    </source>
</evidence>
<keyword evidence="3" id="KW-1185">Reference proteome</keyword>
<keyword evidence="1" id="KW-0472">Membrane</keyword>
<evidence type="ECO:0000256" key="1">
    <source>
        <dbReference type="SAM" id="Phobius"/>
    </source>
</evidence>
<dbReference type="InParanoid" id="A0A136JKF0"/>
<dbReference type="AlphaFoldDB" id="A0A136JKF0"/>
<feature type="transmembrane region" description="Helical" evidence="1">
    <location>
        <begin position="337"/>
        <end position="357"/>
    </location>
</feature>
<gene>
    <name evidence="2" type="ORF">Micbo1qcDRAFT_8845</name>
</gene>
<evidence type="ECO:0000313" key="3">
    <source>
        <dbReference type="Proteomes" id="UP000070501"/>
    </source>
</evidence>
<proteinExistence type="predicted"/>
<feature type="transmembrane region" description="Helical" evidence="1">
    <location>
        <begin position="89"/>
        <end position="108"/>
    </location>
</feature>
<feature type="transmembrane region" description="Helical" evidence="1">
    <location>
        <begin position="7"/>
        <end position="28"/>
    </location>
</feature>
<protein>
    <submittedName>
        <fullName evidence="2">Uncharacterized protein</fullName>
    </submittedName>
</protein>
<dbReference type="STRING" id="196109.A0A136JKF0"/>
<dbReference type="EMBL" id="KQ964245">
    <property type="protein sequence ID" value="KXJ97597.1"/>
    <property type="molecule type" value="Genomic_DNA"/>
</dbReference>
<accession>A0A136JKF0</accession>
<reference evidence="3" key="1">
    <citation type="submission" date="2016-02" db="EMBL/GenBank/DDBJ databases">
        <title>Draft genome sequence of Microdochium bolleyi, a fungal endophyte of beachgrass.</title>
        <authorList>
            <consortium name="DOE Joint Genome Institute"/>
            <person name="David A.S."/>
            <person name="May G."/>
            <person name="Haridas S."/>
            <person name="Lim J."/>
            <person name="Wang M."/>
            <person name="Labutti K."/>
            <person name="Lipzen A."/>
            <person name="Barry K."/>
            <person name="Grigoriev I.V."/>
        </authorList>
    </citation>
    <scope>NUCLEOTIDE SEQUENCE [LARGE SCALE GENOMIC DNA]</scope>
    <source>
        <strain evidence="3">J235TASD1</strain>
    </source>
</reference>
<dbReference type="OrthoDB" id="9993796at2759"/>
<keyword evidence="1" id="KW-0812">Transmembrane</keyword>
<name>A0A136JKF0_9PEZI</name>
<feature type="transmembrane region" description="Helical" evidence="1">
    <location>
        <begin position="369"/>
        <end position="390"/>
    </location>
</feature>
<sequence>MAVDTKYFLIPVFVACALFGFRASILTIPGTGFGLAIRALGAGKVAALPGAPKPFLREYTGVGALDRTLVGLVAFFSALIDGNVDQSTVAFAIWGLAQFGAAWTLLVLEARRNGNRNSLLGWILPFGLAMQVLTYTFIGPIYLILHLLFSPVAKLRNGDGEAARKSLFVLLWDMALLPTAVTITFLVPSAVMNMPNLAGMTAGAHYKWIAAWQLFPLWTVLVLYGLHAFFYMAIGSLVPRDDDGKPTTLGKGYTVAVSGVYEFVTTLTTFSHLPVTILSVLPAPARSYLAKSLPKYATFINSSTFSKVFVPYWITNIPKINPTAYVSGDLAVPAKNFLQFDIYCGSIPFVLWALYLHQRTVKNPNLASALALTAKWLVLGGPFAAVAALLRDRDNVVLEGEKKAIDAKTK</sequence>
<organism evidence="2 3">
    <name type="scientific">Microdochium bolleyi</name>
    <dbReference type="NCBI Taxonomy" id="196109"/>
    <lineage>
        <taxon>Eukaryota</taxon>
        <taxon>Fungi</taxon>
        <taxon>Dikarya</taxon>
        <taxon>Ascomycota</taxon>
        <taxon>Pezizomycotina</taxon>
        <taxon>Sordariomycetes</taxon>
        <taxon>Xylariomycetidae</taxon>
        <taxon>Xylariales</taxon>
        <taxon>Microdochiaceae</taxon>
        <taxon>Microdochium</taxon>
    </lineage>
</organism>
<feature type="transmembrane region" description="Helical" evidence="1">
    <location>
        <begin position="169"/>
        <end position="187"/>
    </location>
</feature>
<feature type="transmembrane region" description="Helical" evidence="1">
    <location>
        <begin position="120"/>
        <end position="149"/>
    </location>
</feature>
<feature type="transmembrane region" description="Helical" evidence="1">
    <location>
        <begin position="208"/>
        <end position="234"/>
    </location>
</feature>
<dbReference type="Proteomes" id="UP000070501">
    <property type="component" value="Unassembled WGS sequence"/>
</dbReference>